<dbReference type="EMBL" id="CP014143">
    <property type="protein sequence ID" value="AOS96547.1"/>
    <property type="molecule type" value="Genomic_DNA"/>
</dbReference>
<keyword evidence="1" id="KW-0732">Signal</keyword>
<organism evidence="2 3">
    <name type="scientific">Microbulbifer aggregans</name>
    <dbReference type="NCBI Taxonomy" id="1769779"/>
    <lineage>
        <taxon>Bacteria</taxon>
        <taxon>Pseudomonadati</taxon>
        <taxon>Pseudomonadota</taxon>
        <taxon>Gammaproteobacteria</taxon>
        <taxon>Cellvibrionales</taxon>
        <taxon>Microbulbiferaceae</taxon>
        <taxon>Microbulbifer</taxon>
    </lineage>
</organism>
<evidence type="ECO:0000313" key="2">
    <source>
        <dbReference type="EMBL" id="AOS96547.1"/>
    </source>
</evidence>
<evidence type="ECO:0000256" key="1">
    <source>
        <dbReference type="SAM" id="SignalP"/>
    </source>
</evidence>
<feature type="signal peptide" evidence="1">
    <location>
        <begin position="1"/>
        <end position="23"/>
    </location>
</feature>
<dbReference type="Proteomes" id="UP000095672">
    <property type="component" value="Chromosome"/>
</dbReference>
<dbReference type="KEGG" id="micc:AUP74_01083"/>
<name>A0A1C9W5Z5_9GAMM</name>
<dbReference type="AlphaFoldDB" id="A0A1C9W5Z5"/>
<dbReference type="OrthoDB" id="5727317at2"/>
<dbReference type="STRING" id="1769779.AUP74_01083"/>
<sequence length="283" mass="31576" precursor="true">MRRITPELAAAAVALSMTATVLAAEDDRKAQFAPTLLSAESDSTVLGLSYELANSGRRNFASPAAADSDEWEDPNIDALEWGYTLKGVLTGNPDDNPENFAELDVYLNYSRLALNLPVQEFGAVYRYEADQSFDNKQSVVGLRYTAHVSRLVPDTYRTSGDLLIRATLGEVTPLTDTAREAVLGSGPDSYQRWDAIALYKVPVRDWLGDYSEDLEISYRYFEELDPPEAIQEAGLENSEYFSVVLNLKNNLFVAYTEGELPTDLEEDKTFKLGWSWELGDLVR</sequence>
<gene>
    <name evidence="2" type="ORF">AUP74_01083</name>
</gene>
<keyword evidence="3" id="KW-1185">Reference proteome</keyword>
<feature type="chain" id="PRO_5008895461" evidence="1">
    <location>
        <begin position="24"/>
        <end position="283"/>
    </location>
</feature>
<accession>A0A1C9W5Z5</accession>
<reference evidence="3" key="1">
    <citation type="submission" date="2016-01" db="EMBL/GenBank/DDBJ databases">
        <title>Complete genome sequence of Microbulbifer sp. CCB-MM1, a halophile isolated from Matang Mangrove Forest, Perak.</title>
        <authorList>
            <person name="Moh T.H."/>
            <person name="Dinesh B."/>
            <person name="Lau N.-S."/>
            <person name="Go F."/>
            <person name="Alexander Chong S.-C."/>
        </authorList>
    </citation>
    <scope>NUCLEOTIDE SEQUENCE [LARGE SCALE GENOMIC DNA]</scope>
    <source>
        <strain evidence="3">CCB-MM1</strain>
    </source>
</reference>
<protein>
    <submittedName>
        <fullName evidence="2">Uncharacterized protein</fullName>
    </submittedName>
</protein>
<dbReference type="RefSeq" id="WP_145924324.1">
    <property type="nucleotide sequence ID" value="NZ_CP014143.1"/>
</dbReference>
<proteinExistence type="predicted"/>
<evidence type="ECO:0000313" key="3">
    <source>
        <dbReference type="Proteomes" id="UP000095672"/>
    </source>
</evidence>